<evidence type="ECO:0000256" key="2">
    <source>
        <dbReference type="SAM" id="MobiDB-lite"/>
    </source>
</evidence>
<dbReference type="PANTHER" id="PTHR12832">
    <property type="entry name" value="TESTIS-SPECIFIC PROTEIN PBS13 T-COMPLEX 11"/>
    <property type="match status" value="1"/>
</dbReference>
<dbReference type="GO" id="GO:0010737">
    <property type="term" value="P:protein kinase A signaling"/>
    <property type="evidence" value="ECO:0007669"/>
    <property type="project" value="TreeGrafter"/>
</dbReference>
<accession>A0A8H4UB83</accession>
<feature type="region of interest" description="Disordered" evidence="2">
    <location>
        <begin position="1"/>
        <end position="83"/>
    </location>
</feature>
<reference evidence="3" key="1">
    <citation type="journal article" date="2020" name="BMC Genomics">
        <title>Correction to: Identification and distribution of gene clusters required for synthesis of sphingolipid metabolism inhibitors in diverse species of the filamentous fungus Fusarium.</title>
        <authorList>
            <person name="Kim H.S."/>
            <person name="Lohmar J.M."/>
            <person name="Busman M."/>
            <person name="Brown D.W."/>
            <person name="Naumann T.A."/>
            <person name="Divon H.H."/>
            <person name="Lysoe E."/>
            <person name="Uhlig S."/>
            <person name="Proctor R.H."/>
        </authorList>
    </citation>
    <scope>NUCLEOTIDE SEQUENCE</scope>
    <source>
        <strain evidence="3">NRRL 20472</strain>
    </source>
</reference>
<evidence type="ECO:0000313" key="3">
    <source>
        <dbReference type="EMBL" id="KAF4973000.1"/>
    </source>
</evidence>
<comment type="similarity">
    <text evidence="1">Belongs to the TCP11 family.</text>
</comment>
<evidence type="ECO:0000256" key="1">
    <source>
        <dbReference type="ARBA" id="ARBA00010954"/>
    </source>
</evidence>
<feature type="region of interest" description="Disordered" evidence="2">
    <location>
        <begin position="429"/>
        <end position="451"/>
    </location>
</feature>
<dbReference type="Proteomes" id="UP000622797">
    <property type="component" value="Unassembled WGS sequence"/>
</dbReference>
<dbReference type="AlphaFoldDB" id="A0A8H4UB83"/>
<dbReference type="Pfam" id="PF05794">
    <property type="entry name" value="Tcp11"/>
    <property type="match status" value="1"/>
</dbReference>
<dbReference type="EMBL" id="JABEXW010000032">
    <property type="protein sequence ID" value="KAF4973000.1"/>
    <property type="molecule type" value="Genomic_DNA"/>
</dbReference>
<dbReference type="OrthoDB" id="276323at2759"/>
<evidence type="ECO:0000313" key="4">
    <source>
        <dbReference type="Proteomes" id="UP000622797"/>
    </source>
</evidence>
<name>A0A8H4UB83_9HYPO</name>
<comment type="caution">
    <text evidence="3">The sequence shown here is derived from an EMBL/GenBank/DDBJ whole genome shotgun (WGS) entry which is preliminary data.</text>
</comment>
<gene>
    <name evidence="3" type="ORF">FSARC_577</name>
</gene>
<dbReference type="InterPro" id="IPR008862">
    <property type="entry name" value="Tcp11"/>
</dbReference>
<proteinExistence type="inferred from homology"/>
<organism evidence="3 4">
    <name type="scientific">Fusarium sarcochroum</name>
    <dbReference type="NCBI Taxonomy" id="1208366"/>
    <lineage>
        <taxon>Eukaryota</taxon>
        <taxon>Fungi</taxon>
        <taxon>Dikarya</taxon>
        <taxon>Ascomycota</taxon>
        <taxon>Pezizomycotina</taxon>
        <taxon>Sordariomycetes</taxon>
        <taxon>Hypocreomycetidae</taxon>
        <taxon>Hypocreales</taxon>
        <taxon>Nectriaceae</taxon>
        <taxon>Fusarium</taxon>
        <taxon>Fusarium lateritium species complex</taxon>
    </lineage>
</organism>
<protein>
    <submittedName>
        <fullName evidence="3">Uncharacterized protein</fullName>
    </submittedName>
</protein>
<feature type="compositionally biased region" description="Polar residues" evidence="2">
    <location>
        <begin position="43"/>
        <end position="54"/>
    </location>
</feature>
<dbReference type="PANTHER" id="PTHR12832:SF11">
    <property type="entry name" value="LD23868P"/>
    <property type="match status" value="1"/>
</dbReference>
<sequence>MADQDSGDPSKQLGHGLFNTCPGPNKEAIASTEQDTIKKISSSDKNATTLSSQVPPHRRSSRSNPTAPVGALSSRGAPKTSISPATRAEIMSPEMPGHYSPEPPITRTILSGLEVSRIIKDPGVRHEINFVPDLHFRINLKGVGRQKKLYRARAFWMKLEEELREFSAAPHIFAEEHGSSGDWCLPKYLTSAKEIIRTLVLQADRKYLDDVLDVEHFMQQFYHGVTDLGRLASWLSRVLISCCAPMREEWIYSTCKQLGNCDKENSIEDFVAGLRDLLAILEAMKMDFANHQLHLLRPILIENTIMFERNHFLEKIRRQEMGIGGAKPWYEGALRTYPSGAGRMSSHFGEMGVFFEALSRSLLPSAGENPLPCTFVFDVDRLHCIRAHILDSIVLDVCMRMYRNLEQNARFHPLLASAGPIPKVERTSLNTSSLNSSCPKPTGLTSGPRNSVPSTLASFDVPPLSLGLYVDKPGARVQKLREDLQALLELEPHESRCHGGLRDVAPSLALHIFRSCLAPNSTLTDFEEELTKTVCNTSNRMYREMEEEYHTRLLVALATRVGYFKSLSAVPLFLAVTNNVEPPSSCSVDTAQKRDSYVSTGTSQDEYEIQDIATDVAHVGVIHWRVWARIAYLVDDMWID</sequence>
<reference evidence="3" key="2">
    <citation type="submission" date="2020-05" db="EMBL/GenBank/DDBJ databases">
        <authorList>
            <person name="Kim H.-S."/>
            <person name="Proctor R.H."/>
            <person name="Brown D.W."/>
        </authorList>
    </citation>
    <scope>NUCLEOTIDE SEQUENCE</scope>
    <source>
        <strain evidence="3">NRRL 20472</strain>
    </source>
</reference>
<keyword evidence="4" id="KW-1185">Reference proteome</keyword>